<organism evidence="2 3">
    <name type="scientific">Streptomyces mangrovisoli</name>
    <dbReference type="NCBI Taxonomy" id="1428628"/>
    <lineage>
        <taxon>Bacteria</taxon>
        <taxon>Bacillati</taxon>
        <taxon>Actinomycetota</taxon>
        <taxon>Actinomycetes</taxon>
        <taxon>Kitasatosporales</taxon>
        <taxon>Streptomycetaceae</taxon>
        <taxon>Streptomyces</taxon>
    </lineage>
</organism>
<dbReference type="Pfam" id="PF13424">
    <property type="entry name" value="TPR_12"/>
    <property type="match status" value="1"/>
</dbReference>
<dbReference type="InterPro" id="IPR019734">
    <property type="entry name" value="TPR_rpt"/>
</dbReference>
<dbReference type="SUPFAM" id="SSF48452">
    <property type="entry name" value="TPR-like"/>
    <property type="match status" value="2"/>
</dbReference>
<dbReference type="PRINTS" id="PR00364">
    <property type="entry name" value="DISEASERSIST"/>
</dbReference>
<gene>
    <name evidence="2" type="ORF">WN71_031595</name>
</gene>
<proteinExistence type="predicted"/>
<dbReference type="Pfam" id="PF13374">
    <property type="entry name" value="TPR_10"/>
    <property type="match status" value="2"/>
</dbReference>
<evidence type="ECO:0000259" key="1">
    <source>
        <dbReference type="Pfam" id="PF13191"/>
    </source>
</evidence>
<dbReference type="InterPro" id="IPR027417">
    <property type="entry name" value="P-loop_NTPase"/>
</dbReference>
<dbReference type="Pfam" id="PF13176">
    <property type="entry name" value="TPR_7"/>
    <property type="match status" value="1"/>
</dbReference>
<dbReference type="AlphaFoldDB" id="A0A1J4NNR8"/>
<name>A0A1J4NNR8_9ACTN</name>
<dbReference type="RefSeq" id="WP_052742932.1">
    <property type="nucleotide sequence ID" value="NZ_LAVA02000090.1"/>
</dbReference>
<dbReference type="PANTHER" id="PTHR46082:SF6">
    <property type="entry name" value="AAA+ ATPASE DOMAIN-CONTAINING PROTEIN-RELATED"/>
    <property type="match status" value="1"/>
</dbReference>
<dbReference type="Gene3D" id="1.25.40.10">
    <property type="entry name" value="Tetratricopeptide repeat domain"/>
    <property type="match status" value="2"/>
</dbReference>
<dbReference type="EMBL" id="LAVA02000090">
    <property type="protein sequence ID" value="OIJ63944.1"/>
    <property type="molecule type" value="Genomic_DNA"/>
</dbReference>
<dbReference type="Pfam" id="PF13191">
    <property type="entry name" value="AAA_16"/>
    <property type="match status" value="1"/>
</dbReference>
<dbReference type="Proteomes" id="UP000034196">
    <property type="component" value="Unassembled WGS sequence"/>
</dbReference>
<dbReference type="InterPro" id="IPR041664">
    <property type="entry name" value="AAA_16"/>
</dbReference>
<protein>
    <recommendedName>
        <fullName evidence="1">Orc1-like AAA ATPase domain-containing protein</fullName>
    </recommendedName>
</protein>
<dbReference type="OrthoDB" id="580767at2"/>
<sequence>MTDGLDIGVNNGLVSTGPHAFNVQIGKVTVAPVPSTPIREVTPTAGPVGVPWRSPLFVGRASELARLDDLFEDRTGGAVHVLHGLGGTGKSTLAARYALTRAGRFTQVLWLSAASVTALESGLTAFATALEPASSPGVPAETLRDRALGWLREHEGWLLVLDDVNRIDDVRGLLAGAVNGCVIVTSRLTTGWHHIGQADRLGPPEPDEAKELLLGVLGREDDELAAEADELCLRLGRLPLAIEQAGAYIAECGIGIGDYLELLGQAPADTFKDAAEGTDSERTIARVWRVTLDRLAQRPWAAQILRVLAWYSSEGIPRRLLDGIGSPREVREGVRALAAYSMVVAAPDALTVHPLVQFVARTPDPDDPHRTPEDVEAARTLAIDRLAAAAPETEDPADWPAWRTLLPHVAAMATYVPVEADTASLAHLLVLTATFLERQGAYQTAADLGFRAVNSAAAVFGRAHGRTLAALVNLTNALQGGGEAPLAIELLEEMLPHFTSNPNTPSNPGDFKMLCSARNSLAHAYHDAGDPHRAITIYEELVADMDPKGPAGPRALAMIRGNLGHTWQDVGEPEKAISMIEGALGELRRADGTAEYEVLEMRAMLLDAHQAAGRHHEAIAGFRAVLPDLERVLGPDHPTTLMAVGNAAGAYARVGNLVRAASLNRRTVEGFARSLGADHPNTLQSRENLARVYAAAGNHARALPLLTALLADRERLHGRDAVATILARRDLAAAHYNARDKHQALPLMTTAAGEARRVLGRDHPVTCSLQRELDRMVPRQATVTPLPTD</sequence>
<evidence type="ECO:0000313" key="2">
    <source>
        <dbReference type="EMBL" id="OIJ63944.1"/>
    </source>
</evidence>
<accession>A0A1J4NNR8</accession>
<dbReference type="STRING" id="1428628.WN71_031595"/>
<dbReference type="InterPro" id="IPR053137">
    <property type="entry name" value="NLR-like"/>
</dbReference>
<dbReference type="NCBIfam" id="NF040586">
    <property type="entry name" value="FxSxx_TPR"/>
    <property type="match status" value="1"/>
</dbReference>
<reference evidence="2" key="1">
    <citation type="submission" date="2016-10" db="EMBL/GenBank/DDBJ databases">
        <title>Genome sequence of Streptomyces mangrovisoli MUSC 149.</title>
        <authorList>
            <person name="Lee L.-H."/>
            <person name="Ser H.-L."/>
        </authorList>
    </citation>
    <scope>NUCLEOTIDE SEQUENCE [LARGE SCALE GENOMIC DNA]</scope>
    <source>
        <strain evidence="2">MUSC 149</strain>
    </source>
</reference>
<dbReference type="Gene3D" id="3.40.50.300">
    <property type="entry name" value="P-loop containing nucleotide triphosphate hydrolases"/>
    <property type="match status" value="1"/>
</dbReference>
<comment type="caution">
    <text evidence="2">The sequence shown here is derived from an EMBL/GenBank/DDBJ whole genome shotgun (WGS) entry which is preliminary data.</text>
</comment>
<feature type="domain" description="Orc1-like AAA ATPase" evidence="1">
    <location>
        <begin position="57"/>
        <end position="169"/>
    </location>
</feature>
<keyword evidence="3" id="KW-1185">Reference proteome</keyword>
<dbReference type="SUPFAM" id="SSF52540">
    <property type="entry name" value="P-loop containing nucleoside triphosphate hydrolases"/>
    <property type="match status" value="1"/>
</dbReference>
<evidence type="ECO:0000313" key="3">
    <source>
        <dbReference type="Proteomes" id="UP000034196"/>
    </source>
</evidence>
<dbReference type="PANTHER" id="PTHR46082">
    <property type="entry name" value="ATP/GTP-BINDING PROTEIN-RELATED"/>
    <property type="match status" value="1"/>
</dbReference>
<dbReference type="InterPro" id="IPR011990">
    <property type="entry name" value="TPR-like_helical_dom_sf"/>
</dbReference>